<reference evidence="1" key="1">
    <citation type="submission" date="2014-11" db="EMBL/GenBank/DDBJ databases">
        <authorList>
            <person name="Amaro Gonzalez C."/>
        </authorList>
    </citation>
    <scope>NUCLEOTIDE SEQUENCE</scope>
</reference>
<reference evidence="1" key="2">
    <citation type="journal article" date="2015" name="Fish Shellfish Immunol.">
        <title>Early steps in the European eel (Anguilla anguilla)-Vibrio vulnificus interaction in the gills: Role of the RtxA13 toxin.</title>
        <authorList>
            <person name="Callol A."/>
            <person name="Pajuelo D."/>
            <person name="Ebbesson L."/>
            <person name="Teles M."/>
            <person name="MacKenzie S."/>
            <person name="Amaro C."/>
        </authorList>
    </citation>
    <scope>NUCLEOTIDE SEQUENCE</scope>
</reference>
<dbReference type="AlphaFoldDB" id="A0A0E9T502"/>
<evidence type="ECO:0000313" key="1">
    <source>
        <dbReference type="EMBL" id="JAH48517.1"/>
    </source>
</evidence>
<accession>A0A0E9T502</accession>
<sequence length="57" mass="6357">MFSKVAIPSPCSGVSFWGTQFLSQPPPHSRSCRLHPKHHYLDAGPGFFSTQLYAHSK</sequence>
<organism evidence="1">
    <name type="scientific">Anguilla anguilla</name>
    <name type="common">European freshwater eel</name>
    <name type="synonym">Muraena anguilla</name>
    <dbReference type="NCBI Taxonomy" id="7936"/>
    <lineage>
        <taxon>Eukaryota</taxon>
        <taxon>Metazoa</taxon>
        <taxon>Chordata</taxon>
        <taxon>Craniata</taxon>
        <taxon>Vertebrata</taxon>
        <taxon>Euteleostomi</taxon>
        <taxon>Actinopterygii</taxon>
        <taxon>Neopterygii</taxon>
        <taxon>Teleostei</taxon>
        <taxon>Anguilliformes</taxon>
        <taxon>Anguillidae</taxon>
        <taxon>Anguilla</taxon>
    </lineage>
</organism>
<protein>
    <submittedName>
        <fullName evidence="1">Uncharacterized protein</fullName>
    </submittedName>
</protein>
<proteinExistence type="predicted"/>
<dbReference type="EMBL" id="GBXM01060060">
    <property type="protein sequence ID" value="JAH48517.1"/>
    <property type="molecule type" value="Transcribed_RNA"/>
</dbReference>
<name>A0A0E9T502_ANGAN</name>